<feature type="transmembrane region" description="Helical" evidence="1">
    <location>
        <begin position="79"/>
        <end position="96"/>
    </location>
</feature>
<reference evidence="2 3" key="1">
    <citation type="submission" date="2020-08" db="EMBL/GenBank/DDBJ databases">
        <title>Genomic Encyclopedia of Type Strains, Phase IV (KMG-IV): sequencing the most valuable type-strain genomes for metagenomic binning, comparative biology and taxonomic classification.</title>
        <authorList>
            <person name="Goeker M."/>
        </authorList>
    </citation>
    <scope>NUCLEOTIDE SEQUENCE [LARGE SCALE GENOMIC DNA]</scope>
    <source>
        <strain evidence="2 3">DSM 17245</strain>
    </source>
</reference>
<evidence type="ECO:0000313" key="2">
    <source>
        <dbReference type="EMBL" id="MBB6042177.1"/>
    </source>
</evidence>
<evidence type="ECO:0000313" key="3">
    <source>
        <dbReference type="Proteomes" id="UP000522163"/>
    </source>
</evidence>
<dbReference type="RefSeq" id="WP_007157435.1">
    <property type="nucleotide sequence ID" value="NZ_CAUQIH010000006.1"/>
</dbReference>
<keyword evidence="1" id="KW-1133">Transmembrane helix</keyword>
<feature type="transmembrane region" description="Helical" evidence="1">
    <location>
        <begin position="53"/>
        <end position="73"/>
    </location>
</feature>
<protein>
    <recommendedName>
        <fullName evidence="4">DUF3784 domain-containing protein</fullName>
    </recommendedName>
</protein>
<dbReference type="GeneID" id="85015687"/>
<keyword evidence="1" id="KW-0812">Transmembrane</keyword>
<dbReference type="AlphaFoldDB" id="A0A7W9SHR5"/>
<dbReference type="Proteomes" id="UP000522163">
    <property type="component" value="Unassembled WGS sequence"/>
</dbReference>
<name>A0A7W9SHR5_9FIRM</name>
<keyword evidence="1" id="KW-0472">Membrane</keyword>
<organism evidence="2 3">
    <name type="scientific">Oribacterium sinus</name>
    <dbReference type="NCBI Taxonomy" id="237576"/>
    <lineage>
        <taxon>Bacteria</taxon>
        <taxon>Bacillati</taxon>
        <taxon>Bacillota</taxon>
        <taxon>Clostridia</taxon>
        <taxon>Lachnospirales</taxon>
        <taxon>Lachnospiraceae</taxon>
        <taxon>Oribacterium</taxon>
    </lineage>
</organism>
<accession>A0A7W9SHR5</accession>
<proteinExistence type="predicted"/>
<sequence>MLERIGQEMGLPLLFTAILLYYAVKLLVFKDVESIRPKGRPPVRDREAYSKEAGILILIFAGISLLSSILMIVHPLLGIGLIVLGTLVMAVRFRTLEEKYVGDKH</sequence>
<evidence type="ECO:0000256" key="1">
    <source>
        <dbReference type="SAM" id="Phobius"/>
    </source>
</evidence>
<comment type="caution">
    <text evidence="2">The sequence shown here is derived from an EMBL/GenBank/DDBJ whole genome shotgun (WGS) entry which is preliminary data.</text>
</comment>
<gene>
    <name evidence="2" type="ORF">HNQ46_002173</name>
</gene>
<feature type="transmembrane region" description="Helical" evidence="1">
    <location>
        <begin position="12"/>
        <end position="32"/>
    </location>
</feature>
<dbReference type="EMBL" id="JACHHH010000012">
    <property type="protein sequence ID" value="MBB6042177.1"/>
    <property type="molecule type" value="Genomic_DNA"/>
</dbReference>
<evidence type="ECO:0008006" key="4">
    <source>
        <dbReference type="Google" id="ProtNLM"/>
    </source>
</evidence>